<accession>A0A0F8YCX3</accession>
<sequence>MGRKKKFGEESDFVSVRVPKSKRKEYRTAIKSFVENKFAKETNSKNKNSVTPIIKKGSDKFRKFEEFVEQTEKLKKKKEKN</sequence>
<gene>
    <name evidence="1" type="ORF">LCGC14_3109560</name>
</gene>
<protein>
    <submittedName>
        <fullName evidence="1">Uncharacterized protein</fullName>
    </submittedName>
</protein>
<dbReference type="EMBL" id="LAZR01067245">
    <property type="protein sequence ID" value="KKK51979.1"/>
    <property type="molecule type" value="Genomic_DNA"/>
</dbReference>
<reference evidence="1" key="1">
    <citation type="journal article" date="2015" name="Nature">
        <title>Complex archaea that bridge the gap between prokaryotes and eukaryotes.</title>
        <authorList>
            <person name="Spang A."/>
            <person name="Saw J.H."/>
            <person name="Jorgensen S.L."/>
            <person name="Zaremba-Niedzwiedzka K."/>
            <person name="Martijn J."/>
            <person name="Lind A.E."/>
            <person name="van Eijk R."/>
            <person name="Schleper C."/>
            <person name="Guy L."/>
            <person name="Ettema T.J."/>
        </authorList>
    </citation>
    <scope>NUCLEOTIDE SEQUENCE</scope>
</reference>
<evidence type="ECO:0000313" key="1">
    <source>
        <dbReference type="EMBL" id="KKK51979.1"/>
    </source>
</evidence>
<comment type="caution">
    <text evidence="1">The sequence shown here is derived from an EMBL/GenBank/DDBJ whole genome shotgun (WGS) entry which is preliminary data.</text>
</comment>
<name>A0A0F8YCX3_9ZZZZ</name>
<proteinExistence type="predicted"/>
<organism evidence="1">
    <name type="scientific">marine sediment metagenome</name>
    <dbReference type="NCBI Taxonomy" id="412755"/>
    <lineage>
        <taxon>unclassified sequences</taxon>
        <taxon>metagenomes</taxon>
        <taxon>ecological metagenomes</taxon>
    </lineage>
</organism>
<feature type="non-terminal residue" evidence="1">
    <location>
        <position position="81"/>
    </location>
</feature>
<dbReference type="AlphaFoldDB" id="A0A0F8YCX3"/>